<dbReference type="AlphaFoldDB" id="A0A3E0WZB9"/>
<evidence type="ECO:0000313" key="9">
    <source>
        <dbReference type="Proteomes" id="UP000256763"/>
    </source>
</evidence>
<dbReference type="OrthoDB" id="9792760at2"/>
<dbReference type="PANTHER" id="PTHR33452">
    <property type="entry name" value="OXIDOREDUCTASE CATD-RELATED"/>
    <property type="match status" value="1"/>
</dbReference>
<comment type="subcellular location">
    <subcellularLocation>
        <location evidence="1">Cell membrane</location>
        <topology evidence="1">Multi-pass membrane protein</topology>
    </subcellularLocation>
</comment>
<feature type="transmembrane region" description="Helical" evidence="7">
    <location>
        <begin position="70"/>
        <end position="86"/>
    </location>
</feature>
<feature type="transmembrane region" description="Helical" evidence="7">
    <location>
        <begin position="98"/>
        <end position="116"/>
    </location>
</feature>
<protein>
    <recommendedName>
        <fullName evidence="10">DoxX family protein</fullName>
    </recommendedName>
</protein>
<organism evidence="8 9">
    <name type="scientific">Alkalilimnicola ehrlichii</name>
    <dbReference type="NCBI Taxonomy" id="351052"/>
    <lineage>
        <taxon>Bacteria</taxon>
        <taxon>Pseudomonadati</taxon>
        <taxon>Pseudomonadota</taxon>
        <taxon>Gammaproteobacteria</taxon>
        <taxon>Chromatiales</taxon>
        <taxon>Ectothiorhodospiraceae</taxon>
        <taxon>Alkalilimnicola</taxon>
    </lineage>
</organism>
<evidence type="ECO:0000256" key="3">
    <source>
        <dbReference type="ARBA" id="ARBA00022475"/>
    </source>
</evidence>
<evidence type="ECO:0000256" key="1">
    <source>
        <dbReference type="ARBA" id="ARBA00004651"/>
    </source>
</evidence>
<keyword evidence="6 7" id="KW-0472">Membrane</keyword>
<proteinExistence type="inferred from homology"/>
<dbReference type="InterPro" id="IPR051907">
    <property type="entry name" value="DoxX-like_oxidoreductase"/>
</dbReference>
<keyword evidence="5 7" id="KW-1133">Transmembrane helix</keyword>
<gene>
    <name evidence="8" type="ORF">CAL65_05985</name>
</gene>
<dbReference type="EMBL" id="NFZW01000004">
    <property type="protein sequence ID" value="RFA38370.1"/>
    <property type="molecule type" value="Genomic_DNA"/>
</dbReference>
<name>A0A3E0WZB9_9GAMM</name>
<dbReference type="Proteomes" id="UP000256763">
    <property type="component" value="Unassembled WGS sequence"/>
</dbReference>
<dbReference type="RefSeq" id="WP_116301225.1">
    <property type="nucleotide sequence ID" value="NZ_NFZV01000003.1"/>
</dbReference>
<keyword evidence="4 7" id="KW-0812">Transmembrane</keyword>
<comment type="similarity">
    <text evidence="2">Belongs to the DoxX family.</text>
</comment>
<dbReference type="GO" id="GO:0005886">
    <property type="term" value="C:plasma membrane"/>
    <property type="evidence" value="ECO:0007669"/>
    <property type="project" value="UniProtKB-SubCell"/>
</dbReference>
<evidence type="ECO:0000313" key="8">
    <source>
        <dbReference type="EMBL" id="RFA38370.1"/>
    </source>
</evidence>
<keyword evidence="9" id="KW-1185">Reference proteome</keyword>
<keyword evidence="3" id="KW-1003">Cell membrane</keyword>
<evidence type="ECO:0000256" key="4">
    <source>
        <dbReference type="ARBA" id="ARBA00022692"/>
    </source>
</evidence>
<comment type="caution">
    <text evidence="8">The sequence shown here is derived from an EMBL/GenBank/DDBJ whole genome shotgun (WGS) entry which is preliminary data.</text>
</comment>
<dbReference type="InterPro" id="IPR032808">
    <property type="entry name" value="DoxX"/>
</dbReference>
<evidence type="ECO:0008006" key="10">
    <source>
        <dbReference type="Google" id="ProtNLM"/>
    </source>
</evidence>
<evidence type="ECO:0000256" key="2">
    <source>
        <dbReference type="ARBA" id="ARBA00006679"/>
    </source>
</evidence>
<evidence type="ECO:0000256" key="5">
    <source>
        <dbReference type="ARBA" id="ARBA00022989"/>
    </source>
</evidence>
<sequence length="132" mass="13861">MAHDATLLAARVLLMLMFLISGFETLGAPSHFAGFLGSIGVPLPLLATWIIIALKLLGGAAIVVGLQTRWLAYAFAAFCVATAFLGHFDPSDVTQMRIFWKNFAVAGGFLLLSVAGPGKLSLDARRGVVASA</sequence>
<feature type="transmembrane region" description="Helical" evidence="7">
    <location>
        <begin position="32"/>
        <end position="58"/>
    </location>
</feature>
<evidence type="ECO:0000256" key="6">
    <source>
        <dbReference type="ARBA" id="ARBA00023136"/>
    </source>
</evidence>
<dbReference type="PANTHER" id="PTHR33452:SF1">
    <property type="entry name" value="INNER MEMBRANE PROTEIN YPHA-RELATED"/>
    <property type="match status" value="1"/>
</dbReference>
<accession>A0A3E0WZB9</accession>
<evidence type="ECO:0000256" key="7">
    <source>
        <dbReference type="SAM" id="Phobius"/>
    </source>
</evidence>
<dbReference type="Pfam" id="PF07681">
    <property type="entry name" value="DoxX"/>
    <property type="match status" value="1"/>
</dbReference>
<reference evidence="9" key="1">
    <citation type="submission" date="2017-05" db="EMBL/GenBank/DDBJ databases">
        <authorList>
            <person name="Sharma S."/>
            <person name="Sidhu C."/>
            <person name="Pinnaka A.K."/>
        </authorList>
    </citation>
    <scope>NUCLEOTIDE SEQUENCE [LARGE SCALE GENOMIC DNA]</scope>
    <source>
        <strain evidence="9">AK93</strain>
    </source>
</reference>